<gene>
    <name evidence="2" type="ORF">NTJ_03174</name>
</gene>
<feature type="region of interest" description="Disordered" evidence="1">
    <location>
        <begin position="1"/>
        <end position="29"/>
    </location>
</feature>
<sequence>MPSGRDVSDVSEFNMHKRSSEKYPRDRRLGTGLEPAERLPVAVSSCIPYMSCYILATSAQLLNSKIGGLVHLLSSTLAKMYDIFYTF</sequence>
<protein>
    <submittedName>
        <fullName evidence="2">Uncharacterized protein</fullName>
    </submittedName>
</protein>
<reference evidence="2 3" key="1">
    <citation type="submission" date="2023-09" db="EMBL/GenBank/DDBJ databases">
        <title>Nesidiocoris tenuis whole genome shotgun sequence.</title>
        <authorList>
            <person name="Shibata T."/>
            <person name="Shimoda M."/>
            <person name="Kobayashi T."/>
            <person name="Uehara T."/>
        </authorList>
    </citation>
    <scope>NUCLEOTIDE SEQUENCE [LARGE SCALE GENOMIC DNA]</scope>
    <source>
        <strain evidence="2 3">Japan</strain>
    </source>
</reference>
<dbReference type="Proteomes" id="UP001307889">
    <property type="component" value="Chromosome 2"/>
</dbReference>
<dbReference type="EMBL" id="AP028910">
    <property type="protein sequence ID" value="BES90365.1"/>
    <property type="molecule type" value="Genomic_DNA"/>
</dbReference>
<name>A0ABN7ADL1_9HEMI</name>
<keyword evidence="3" id="KW-1185">Reference proteome</keyword>
<accession>A0ABN7ADL1</accession>
<feature type="compositionally biased region" description="Basic and acidic residues" evidence="1">
    <location>
        <begin position="14"/>
        <end position="29"/>
    </location>
</feature>
<evidence type="ECO:0000256" key="1">
    <source>
        <dbReference type="SAM" id="MobiDB-lite"/>
    </source>
</evidence>
<organism evidence="2 3">
    <name type="scientific">Nesidiocoris tenuis</name>
    <dbReference type="NCBI Taxonomy" id="355587"/>
    <lineage>
        <taxon>Eukaryota</taxon>
        <taxon>Metazoa</taxon>
        <taxon>Ecdysozoa</taxon>
        <taxon>Arthropoda</taxon>
        <taxon>Hexapoda</taxon>
        <taxon>Insecta</taxon>
        <taxon>Pterygota</taxon>
        <taxon>Neoptera</taxon>
        <taxon>Paraneoptera</taxon>
        <taxon>Hemiptera</taxon>
        <taxon>Heteroptera</taxon>
        <taxon>Panheteroptera</taxon>
        <taxon>Cimicomorpha</taxon>
        <taxon>Miridae</taxon>
        <taxon>Dicyphina</taxon>
        <taxon>Nesidiocoris</taxon>
    </lineage>
</organism>
<evidence type="ECO:0000313" key="3">
    <source>
        <dbReference type="Proteomes" id="UP001307889"/>
    </source>
</evidence>
<evidence type="ECO:0000313" key="2">
    <source>
        <dbReference type="EMBL" id="BES90365.1"/>
    </source>
</evidence>
<proteinExistence type="predicted"/>